<proteinExistence type="inferred from homology"/>
<dbReference type="PANTHER" id="PTHR42928:SF5">
    <property type="entry name" value="BLR1237 PROTEIN"/>
    <property type="match status" value="1"/>
</dbReference>
<evidence type="ECO:0000256" key="1">
    <source>
        <dbReference type="ARBA" id="ARBA00006987"/>
    </source>
</evidence>
<evidence type="ECO:0000256" key="2">
    <source>
        <dbReference type="SAM" id="SignalP"/>
    </source>
</evidence>
<dbReference type="Gene3D" id="3.40.190.150">
    <property type="entry name" value="Bordetella uptake gene, domain 1"/>
    <property type="match status" value="1"/>
</dbReference>
<feature type="signal peptide" evidence="2">
    <location>
        <begin position="1"/>
        <end position="23"/>
    </location>
</feature>
<dbReference type="RefSeq" id="WP_243305189.1">
    <property type="nucleotide sequence ID" value="NZ_JALGBI010000001.1"/>
</dbReference>
<evidence type="ECO:0000313" key="4">
    <source>
        <dbReference type="Proteomes" id="UP001139447"/>
    </source>
</evidence>
<keyword evidence="2" id="KW-0732">Signal</keyword>
<evidence type="ECO:0000313" key="3">
    <source>
        <dbReference type="EMBL" id="MCJ0762701.1"/>
    </source>
</evidence>
<name>A0A9X1VRY7_9BURK</name>
<accession>A0A9X1VRY7</accession>
<dbReference type="Gene3D" id="3.40.190.10">
    <property type="entry name" value="Periplasmic binding protein-like II"/>
    <property type="match status" value="1"/>
</dbReference>
<comment type="caution">
    <text evidence="3">The sequence shown here is derived from an EMBL/GenBank/DDBJ whole genome shotgun (WGS) entry which is preliminary data.</text>
</comment>
<dbReference type="AlphaFoldDB" id="A0A9X1VRY7"/>
<comment type="similarity">
    <text evidence="1">Belongs to the UPF0065 (bug) family.</text>
</comment>
<dbReference type="CDD" id="cd07012">
    <property type="entry name" value="PBP2_Bug_TTT"/>
    <property type="match status" value="1"/>
</dbReference>
<dbReference type="EMBL" id="JALGBI010000001">
    <property type="protein sequence ID" value="MCJ0762701.1"/>
    <property type="molecule type" value="Genomic_DNA"/>
</dbReference>
<dbReference type="InterPro" id="IPR042100">
    <property type="entry name" value="Bug_dom1"/>
</dbReference>
<dbReference type="Pfam" id="PF03401">
    <property type="entry name" value="TctC"/>
    <property type="match status" value="1"/>
</dbReference>
<dbReference type="PANTHER" id="PTHR42928">
    <property type="entry name" value="TRICARBOXYLATE-BINDING PROTEIN"/>
    <property type="match status" value="1"/>
</dbReference>
<organism evidence="3 4">
    <name type="scientific">Variovorax terrae</name>
    <dbReference type="NCBI Taxonomy" id="2923278"/>
    <lineage>
        <taxon>Bacteria</taxon>
        <taxon>Pseudomonadati</taxon>
        <taxon>Pseudomonadota</taxon>
        <taxon>Betaproteobacteria</taxon>
        <taxon>Burkholderiales</taxon>
        <taxon>Comamonadaceae</taxon>
        <taxon>Variovorax</taxon>
    </lineage>
</organism>
<dbReference type="PIRSF" id="PIRSF017082">
    <property type="entry name" value="YflP"/>
    <property type="match status" value="1"/>
</dbReference>
<dbReference type="Proteomes" id="UP001139447">
    <property type="component" value="Unassembled WGS sequence"/>
</dbReference>
<gene>
    <name evidence="3" type="ORF">MMF98_05690</name>
</gene>
<protein>
    <submittedName>
        <fullName evidence="3">Tripartite tricarboxylate transporter substrate binding protein</fullName>
    </submittedName>
</protein>
<reference evidence="3" key="1">
    <citation type="submission" date="2022-03" db="EMBL/GenBank/DDBJ databases">
        <authorList>
            <person name="Woo C.Y."/>
        </authorList>
    </citation>
    <scope>NUCLEOTIDE SEQUENCE</scope>
    <source>
        <strain evidence="3">CYS-02</strain>
    </source>
</reference>
<dbReference type="SUPFAM" id="SSF53850">
    <property type="entry name" value="Periplasmic binding protein-like II"/>
    <property type="match status" value="1"/>
</dbReference>
<keyword evidence="4" id="KW-1185">Reference proteome</keyword>
<sequence>MTFRLPSPLLGLLLAALSLAATAQPDKYPSKPVRIVVGFPPGSATDVAARRVALKLTADLGQSFVVENRPGASGNIAGETVAKAAADGYTLYAGTTSEMAINKPGGMKMRFDPARDFLPVGLLFTTNPVLIASNASRLTSLPGLVEAAKARPGQVNWASVNAFQQVVMASFQKAAAVDLNIVYYKGTALAMNDVLGGQIDGMVGYPAETVAHINSGKARALAIAGTRRNPFLPQTPTLIELGYPGLDLVVWGGIFAPAGTPTAIVEQLNQAIVSASNQPDVKDALARTGSEVRLYSVPEFSSFVTAEITKWDRLVKAAGVRLGE</sequence>
<feature type="chain" id="PRO_5040991557" evidence="2">
    <location>
        <begin position="24"/>
        <end position="324"/>
    </location>
</feature>
<dbReference type="InterPro" id="IPR005064">
    <property type="entry name" value="BUG"/>
</dbReference>